<dbReference type="Proteomes" id="UP000199310">
    <property type="component" value="Unassembled WGS sequence"/>
</dbReference>
<name>A0A1I0S6S0_9BACT</name>
<proteinExistence type="predicted"/>
<organism evidence="1 2">
    <name type="scientific">Chitinophaga arvensicola</name>
    <dbReference type="NCBI Taxonomy" id="29529"/>
    <lineage>
        <taxon>Bacteria</taxon>
        <taxon>Pseudomonadati</taxon>
        <taxon>Bacteroidota</taxon>
        <taxon>Chitinophagia</taxon>
        <taxon>Chitinophagales</taxon>
        <taxon>Chitinophagaceae</taxon>
        <taxon>Chitinophaga</taxon>
    </lineage>
</organism>
<dbReference type="EMBL" id="FOJG01000002">
    <property type="protein sequence ID" value="SEW51302.1"/>
    <property type="molecule type" value="Genomic_DNA"/>
</dbReference>
<reference evidence="2" key="1">
    <citation type="submission" date="2016-10" db="EMBL/GenBank/DDBJ databases">
        <authorList>
            <person name="Varghese N."/>
            <person name="Submissions S."/>
        </authorList>
    </citation>
    <scope>NUCLEOTIDE SEQUENCE [LARGE SCALE GENOMIC DNA]</scope>
    <source>
        <strain evidence="2">DSM 3695</strain>
    </source>
</reference>
<protein>
    <submittedName>
        <fullName evidence="1">Uncharacterized protein</fullName>
    </submittedName>
</protein>
<accession>A0A1I0S6S0</accession>
<keyword evidence="2" id="KW-1185">Reference proteome</keyword>
<dbReference type="RefSeq" id="WP_089897698.1">
    <property type="nucleotide sequence ID" value="NZ_FOJG01000002.1"/>
</dbReference>
<sequence>MLPLELLKLHADYEDDITYRVIRSERVGENILIQLEIQVVGPYVEHGFTQSWQLEIAGYLAGAFSFAHYFDIRCEEKHALLWPYTDITCELYFNGTAADTTALFAALYQVHKYNFGNYYPFEKFMNTGYNITGLLKVGSGLLAKGPKELLMSYASCLLKHKMNYSILPSRLQPLYRDPDSPEKDKKALKVLLLDDDYLIAEQFDFVRLS</sequence>
<dbReference type="STRING" id="29529.SAMN04488122_4198"/>
<dbReference type="AlphaFoldDB" id="A0A1I0S6S0"/>
<evidence type="ECO:0000313" key="1">
    <source>
        <dbReference type="EMBL" id="SEW51302.1"/>
    </source>
</evidence>
<evidence type="ECO:0000313" key="2">
    <source>
        <dbReference type="Proteomes" id="UP000199310"/>
    </source>
</evidence>
<dbReference type="OrthoDB" id="667515at2"/>
<gene>
    <name evidence="1" type="ORF">SAMN04488122_4198</name>
</gene>